<organism evidence="1 2">
    <name type="scientific">Daphnia magna</name>
    <dbReference type="NCBI Taxonomy" id="35525"/>
    <lineage>
        <taxon>Eukaryota</taxon>
        <taxon>Metazoa</taxon>
        <taxon>Ecdysozoa</taxon>
        <taxon>Arthropoda</taxon>
        <taxon>Crustacea</taxon>
        <taxon>Branchiopoda</taxon>
        <taxon>Diplostraca</taxon>
        <taxon>Cladocera</taxon>
        <taxon>Anomopoda</taxon>
        <taxon>Daphniidae</taxon>
        <taxon>Daphnia</taxon>
    </lineage>
</organism>
<proteinExistence type="predicted"/>
<accession>A0ABQ9ZAX7</accession>
<sequence length="62" mass="7318">MMTPEMEETRLPKDEALRSVEDASFLPIRRRVRVFEWPCHSSDAPIGDRMYNKMLHSLTPSR</sequence>
<comment type="caution">
    <text evidence="1">The sequence shown here is derived from an EMBL/GenBank/DDBJ whole genome shotgun (WGS) entry which is preliminary data.</text>
</comment>
<evidence type="ECO:0000313" key="2">
    <source>
        <dbReference type="Proteomes" id="UP001234178"/>
    </source>
</evidence>
<keyword evidence="2" id="KW-1185">Reference proteome</keyword>
<protein>
    <submittedName>
        <fullName evidence="1">Uncharacterized protein</fullName>
    </submittedName>
</protein>
<name>A0ABQ9ZAX7_9CRUS</name>
<gene>
    <name evidence="1" type="ORF">OUZ56_019194</name>
</gene>
<dbReference type="EMBL" id="JAOYFB010000003">
    <property type="protein sequence ID" value="KAK4010050.1"/>
    <property type="molecule type" value="Genomic_DNA"/>
</dbReference>
<dbReference type="Proteomes" id="UP001234178">
    <property type="component" value="Unassembled WGS sequence"/>
</dbReference>
<reference evidence="1 2" key="1">
    <citation type="journal article" date="2023" name="Nucleic Acids Res.">
        <title>The hologenome of Daphnia magna reveals possible DNA methylation and microbiome-mediated evolution of the host genome.</title>
        <authorList>
            <person name="Chaturvedi A."/>
            <person name="Li X."/>
            <person name="Dhandapani V."/>
            <person name="Marshall H."/>
            <person name="Kissane S."/>
            <person name="Cuenca-Cambronero M."/>
            <person name="Asole G."/>
            <person name="Calvet F."/>
            <person name="Ruiz-Romero M."/>
            <person name="Marangio P."/>
            <person name="Guigo R."/>
            <person name="Rago D."/>
            <person name="Mirbahai L."/>
            <person name="Eastwood N."/>
            <person name="Colbourne J.K."/>
            <person name="Zhou J."/>
            <person name="Mallon E."/>
            <person name="Orsini L."/>
        </authorList>
    </citation>
    <scope>NUCLEOTIDE SEQUENCE [LARGE SCALE GENOMIC DNA]</scope>
    <source>
        <strain evidence="1">LRV0_1</strain>
    </source>
</reference>
<evidence type="ECO:0000313" key="1">
    <source>
        <dbReference type="EMBL" id="KAK4010050.1"/>
    </source>
</evidence>